<keyword evidence="2" id="KW-1185">Reference proteome</keyword>
<dbReference type="Proteomes" id="UP000314294">
    <property type="component" value="Unassembled WGS sequence"/>
</dbReference>
<protein>
    <submittedName>
        <fullName evidence="1">F-box/LRR-repeat protein 5</fullName>
    </submittedName>
</protein>
<dbReference type="AlphaFoldDB" id="A0A4Z2E6X1"/>
<dbReference type="OrthoDB" id="10257471at2759"/>
<reference evidence="1 2" key="1">
    <citation type="submission" date="2019-03" db="EMBL/GenBank/DDBJ databases">
        <title>First draft genome of Liparis tanakae, snailfish: a comprehensive survey of snailfish specific genes.</title>
        <authorList>
            <person name="Kim W."/>
            <person name="Song I."/>
            <person name="Jeong J.-H."/>
            <person name="Kim D."/>
            <person name="Kim S."/>
            <person name="Ryu S."/>
            <person name="Song J.Y."/>
            <person name="Lee S.K."/>
        </authorList>
    </citation>
    <scope>NUCLEOTIDE SEQUENCE [LARGE SCALE GENOMIC DNA]</scope>
    <source>
        <tissue evidence="1">Muscle</tissue>
    </source>
</reference>
<sequence>MAPFPDEVDVFTGPHWRMKQLVGLYCEKVCTDGRSRVNVELKTNNKQRSLSLVTPVCALRS</sequence>
<accession>A0A4Z2E6X1</accession>
<comment type="caution">
    <text evidence="1">The sequence shown here is derived from an EMBL/GenBank/DDBJ whole genome shotgun (WGS) entry which is preliminary data.</text>
</comment>
<dbReference type="EMBL" id="SRLO01015731">
    <property type="protein sequence ID" value="TNN24324.1"/>
    <property type="molecule type" value="Genomic_DNA"/>
</dbReference>
<evidence type="ECO:0000313" key="1">
    <source>
        <dbReference type="EMBL" id="TNN24324.1"/>
    </source>
</evidence>
<organism evidence="1 2">
    <name type="scientific">Liparis tanakae</name>
    <name type="common">Tanaka's snailfish</name>
    <dbReference type="NCBI Taxonomy" id="230148"/>
    <lineage>
        <taxon>Eukaryota</taxon>
        <taxon>Metazoa</taxon>
        <taxon>Chordata</taxon>
        <taxon>Craniata</taxon>
        <taxon>Vertebrata</taxon>
        <taxon>Euteleostomi</taxon>
        <taxon>Actinopterygii</taxon>
        <taxon>Neopterygii</taxon>
        <taxon>Teleostei</taxon>
        <taxon>Neoteleostei</taxon>
        <taxon>Acanthomorphata</taxon>
        <taxon>Eupercaria</taxon>
        <taxon>Perciformes</taxon>
        <taxon>Cottioidei</taxon>
        <taxon>Cottales</taxon>
        <taxon>Liparidae</taxon>
        <taxon>Liparis</taxon>
    </lineage>
</organism>
<evidence type="ECO:0000313" key="2">
    <source>
        <dbReference type="Proteomes" id="UP000314294"/>
    </source>
</evidence>
<name>A0A4Z2E6X1_9TELE</name>
<proteinExistence type="predicted"/>
<gene>
    <name evidence="1" type="primary">fbxl5_1</name>
    <name evidence="1" type="ORF">EYF80_065552</name>
</gene>